<feature type="transmembrane region" description="Helical" evidence="8">
    <location>
        <begin position="186"/>
        <end position="205"/>
    </location>
</feature>
<evidence type="ECO:0000256" key="1">
    <source>
        <dbReference type="ARBA" id="ARBA00004651"/>
    </source>
</evidence>
<dbReference type="PANTHER" id="PTHR43394">
    <property type="entry name" value="ATP-DEPENDENT PERMEASE MDL1, MITOCHONDRIAL"/>
    <property type="match status" value="1"/>
</dbReference>
<sequence>MLNALYQWATNHVDPFAKQHMEWESKTHLQQLRSLVFIFPKHTLVLLLVVLVETILTVSLLSFVGFLIDQMEASGPELFWQQNMWLIVTAAVAFLIAKPIFSIAYEILISLTLHVNILTSTRVTFFDRLLNQDMAFFQKEFAGNLASKTFVGGREVAELFWAGIGVVIPNFFFAGSLLIALSWLHWYLGAVMLLWIGLFAVLAYFRVPIIRDASKEGADIAHAVNGSVVDVYSNIQTVKLFQGNDRALGNFTDQLKGFKKAIVRFRAAVVTSRMLVALVGACGLAAFTGLSLVLWHQQAITTGEVAIVLGFAIRLESKLLEILAQLTGLFRSYGSFKSTARTMEHSLGLVDDTDATSFNYEKGLIEFNNVDFAYGQQTAIVKNLNFIIQPGEKVGIVGHSGAGKSTVVNLLLRMYDVEGGAIMIDHQDLRNLTQESLRAEIGLVTQDTSLFHRSIFDNISIGKDDVGMEDVREAARRAHALEFIEALEDNKGRKGFEAFVGERGIKLSGGQRQRIALARVFLKNPPILILDEATSALDTKLDADIQEILNDVMKDKTTLAIAHRLTTVARMDRLIVMDKGQIVEAGTHAELLAKDGIYAELWHNQFYGVKNTETVLTPTETQ</sequence>
<dbReference type="InterPro" id="IPR017871">
    <property type="entry name" value="ABC_transporter-like_CS"/>
</dbReference>
<dbReference type="InterPro" id="IPR036640">
    <property type="entry name" value="ABC1_TM_sf"/>
</dbReference>
<evidence type="ECO:0000256" key="4">
    <source>
        <dbReference type="ARBA" id="ARBA00022741"/>
    </source>
</evidence>
<name>A0A1I3YPB0_9HYPH</name>
<dbReference type="RefSeq" id="WP_208860229.1">
    <property type="nucleotide sequence ID" value="NZ_FOSK01000004.1"/>
</dbReference>
<feature type="transmembrane region" description="Helical" evidence="8">
    <location>
        <begin position="84"/>
        <end position="108"/>
    </location>
</feature>
<comment type="similarity">
    <text evidence="2">Belongs to the ABC transporter superfamily.</text>
</comment>
<dbReference type="GO" id="GO:0005524">
    <property type="term" value="F:ATP binding"/>
    <property type="evidence" value="ECO:0007669"/>
    <property type="project" value="UniProtKB-KW"/>
</dbReference>
<evidence type="ECO:0000256" key="5">
    <source>
        <dbReference type="ARBA" id="ARBA00022840"/>
    </source>
</evidence>
<proteinExistence type="inferred from homology"/>
<dbReference type="SMART" id="SM00382">
    <property type="entry name" value="AAA"/>
    <property type="match status" value="1"/>
</dbReference>
<keyword evidence="6 8" id="KW-1133">Transmembrane helix</keyword>
<evidence type="ECO:0000256" key="2">
    <source>
        <dbReference type="ARBA" id="ARBA00005417"/>
    </source>
</evidence>
<keyword evidence="12" id="KW-1185">Reference proteome</keyword>
<feature type="domain" description="ABC transmembrane type-1" evidence="10">
    <location>
        <begin position="44"/>
        <end position="315"/>
    </location>
</feature>
<dbReference type="InterPro" id="IPR011527">
    <property type="entry name" value="ABC1_TM_dom"/>
</dbReference>
<keyword evidence="3 8" id="KW-0812">Transmembrane</keyword>
<dbReference type="PROSITE" id="PS50929">
    <property type="entry name" value="ABC_TM1F"/>
    <property type="match status" value="1"/>
</dbReference>
<organism evidence="11 12">
    <name type="scientific">Pseudovibrio ascidiaceicola</name>
    <dbReference type="NCBI Taxonomy" id="285279"/>
    <lineage>
        <taxon>Bacteria</taxon>
        <taxon>Pseudomonadati</taxon>
        <taxon>Pseudomonadota</taxon>
        <taxon>Alphaproteobacteria</taxon>
        <taxon>Hyphomicrobiales</taxon>
        <taxon>Stappiaceae</taxon>
        <taxon>Pseudovibrio</taxon>
    </lineage>
</organism>
<dbReference type="Gene3D" id="3.40.50.300">
    <property type="entry name" value="P-loop containing nucleotide triphosphate hydrolases"/>
    <property type="match status" value="1"/>
</dbReference>
<comment type="caution">
    <text evidence="11">The sequence shown here is derived from an EMBL/GenBank/DDBJ whole genome shotgun (WGS) entry which is preliminary data.</text>
</comment>
<protein>
    <submittedName>
        <fullName evidence="11">ATP-binding cassette, subfamily B, multidrug efflux pump</fullName>
    </submittedName>
</protein>
<accession>A0A1I3YPB0</accession>
<dbReference type="Proteomes" id="UP000199598">
    <property type="component" value="Unassembled WGS sequence"/>
</dbReference>
<dbReference type="SUPFAM" id="SSF90123">
    <property type="entry name" value="ABC transporter transmembrane region"/>
    <property type="match status" value="1"/>
</dbReference>
<keyword evidence="4" id="KW-0547">Nucleotide-binding</keyword>
<comment type="subcellular location">
    <subcellularLocation>
        <location evidence="1">Cell membrane</location>
        <topology evidence="1">Multi-pass membrane protein</topology>
    </subcellularLocation>
</comment>
<feature type="domain" description="ABC transporter" evidence="9">
    <location>
        <begin position="365"/>
        <end position="604"/>
    </location>
</feature>
<evidence type="ECO:0000256" key="6">
    <source>
        <dbReference type="ARBA" id="ARBA00022989"/>
    </source>
</evidence>
<gene>
    <name evidence="11" type="ORF">SAMN04488518_104118</name>
</gene>
<dbReference type="SUPFAM" id="SSF52540">
    <property type="entry name" value="P-loop containing nucleoside triphosphate hydrolases"/>
    <property type="match status" value="1"/>
</dbReference>
<feature type="transmembrane region" description="Helical" evidence="8">
    <location>
        <begin position="43"/>
        <end position="64"/>
    </location>
</feature>
<feature type="transmembrane region" description="Helical" evidence="8">
    <location>
        <begin position="159"/>
        <end position="180"/>
    </location>
</feature>
<evidence type="ECO:0000259" key="10">
    <source>
        <dbReference type="PROSITE" id="PS50929"/>
    </source>
</evidence>
<dbReference type="InterPro" id="IPR027417">
    <property type="entry name" value="P-loop_NTPase"/>
</dbReference>
<dbReference type="EMBL" id="FOSK01000004">
    <property type="protein sequence ID" value="SFK33101.1"/>
    <property type="molecule type" value="Genomic_DNA"/>
</dbReference>
<evidence type="ECO:0000256" key="8">
    <source>
        <dbReference type="SAM" id="Phobius"/>
    </source>
</evidence>
<dbReference type="Gene3D" id="1.20.1560.10">
    <property type="entry name" value="ABC transporter type 1, transmembrane domain"/>
    <property type="match status" value="1"/>
</dbReference>
<evidence type="ECO:0000256" key="7">
    <source>
        <dbReference type="ARBA" id="ARBA00023136"/>
    </source>
</evidence>
<dbReference type="InterPro" id="IPR039421">
    <property type="entry name" value="Type_1_exporter"/>
</dbReference>
<evidence type="ECO:0000256" key="3">
    <source>
        <dbReference type="ARBA" id="ARBA00022692"/>
    </source>
</evidence>
<keyword evidence="5 11" id="KW-0067">ATP-binding</keyword>
<evidence type="ECO:0000259" key="9">
    <source>
        <dbReference type="PROSITE" id="PS50893"/>
    </source>
</evidence>
<dbReference type="PROSITE" id="PS50893">
    <property type="entry name" value="ABC_TRANSPORTER_2"/>
    <property type="match status" value="1"/>
</dbReference>
<reference evidence="11 12" key="1">
    <citation type="submission" date="2016-10" db="EMBL/GenBank/DDBJ databases">
        <authorList>
            <person name="Varghese N."/>
            <person name="Submissions S."/>
        </authorList>
    </citation>
    <scope>NUCLEOTIDE SEQUENCE [LARGE SCALE GENOMIC DNA]</scope>
    <source>
        <strain evidence="11 12">DSM 16392</strain>
    </source>
</reference>
<dbReference type="InterPro" id="IPR003593">
    <property type="entry name" value="AAA+_ATPase"/>
</dbReference>
<dbReference type="Pfam" id="PF00664">
    <property type="entry name" value="ABC_membrane"/>
    <property type="match status" value="1"/>
</dbReference>
<dbReference type="PANTHER" id="PTHR43394:SF1">
    <property type="entry name" value="ATP-BINDING CASSETTE SUB-FAMILY B MEMBER 10, MITOCHONDRIAL"/>
    <property type="match status" value="1"/>
</dbReference>
<evidence type="ECO:0000313" key="12">
    <source>
        <dbReference type="Proteomes" id="UP000199598"/>
    </source>
</evidence>
<dbReference type="Pfam" id="PF00005">
    <property type="entry name" value="ABC_tran"/>
    <property type="match status" value="1"/>
</dbReference>
<feature type="transmembrane region" description="Helical" evidence="8">
    <location>
        <begin position="274"/>
        <end position="295"/>
    </location>
</feature>
<dbReference type="PROSITE" id="PS00211">
    <property type="entry name" value="ABC_TRANSPORTER_1"/>
    <property type="match status" value="1"/>
</dbReference>
<dbReference type="InterPro" id="IPR003439">
    <property type="entry name" value="ABC_transporter-like_ATP-bd"/>
</dbReference>
<keyword evidence="7 8" id="KW-0472">Membrane</keyword>
<evidence type="ECO:0000313" key="11">
    <source>
        <dbReference type="EMBL" id="SFK33101.1"/>
    </source>
</evidence>